<accession>A0A538TP97</accession>
<comment type="similarity">
    <text evidence="3">Belongs to the SmpB family.</text>
</comment>
<dbReference type="HAMAP" id="MF_00023">
    <property type="entry name" value="SmpB"/>
    <property type="match status" value="1"/>
</dbReference>
<keyword evidence="2 3" id="KW-0694">RNA-binding</keyword>
<gene>
    <name evidence="3 4" type="primary">smpB</name>
    <name evidence="4" type="ORF">E6K79_05145</name>
</gene>
<dbReference type="NCBIfam" id="NF003843">
    <property type="entry name" value="PRK05422.1"/>
    <property type="match status" value="1"/>
</dbReference>
<dbReference type="CDD" id="cd09294">
    <property type="entry name" value="SmpB"/>
    <property type="match status" value="1"/>
</dbReference>
<evidence type="ECO:0000256" key="2">
    <source>
        <dbReference type="ARBA" id="ARBA00022884"/>
    </source>
</evidence>
<keyword evidence="1 3" id="KW-0963">Cytoplasm</keyword>
<evidence type="ECO:0000256" key="3">
    <source>
        <dbReference type="HAMAP-Rule" id="MF_00023"/>
    </source>
</evidence>
<sequence length="165" mass="19157">MLRGSAPKAKKGDDGRQIICTNRKARHDYTVIETFEAGIELRGSEVKSLRDAKAHLVDAYATVETDQLYLRNAHISPYDPASYENHEPTRARRLLMHRMEIKRLRAQLEEKGLTLIPLSLYFRDGRVKVELALAKGRKNYDKRTKLDERRARREIRGVMRGEKPE</sequence>
<dbReference type="NCBIfam" id="TIGR00086">
    <property type="entry name" value="smpB"/>
    <property type="match status" value="1"/>
</dbReference>
<dbReference type="PANTHER" id="PTHR30308">
    <property type="entry name" value="TMRNA-BINDING COMPONENT OF TRANS-TRANSLATION TAGGING COMPLEX"/>
    <property type="match status" value="1"/>
</dbReference>
<evidence type="ECO:0000313" key="5">
    <source>
        <dbReference type="Proteomes" id="UP000317691"/>
    </source>
</evidence>
<dbReference type="PROSITE" id="PS01317">
    <property type="entry name" value="SSRP"/>
    <property type="match status" value="1"/>
</dbReference>
<dbReference type="GO" id="GO:0070929">
    <property type="term" value="P:trans-translation"/>
    <property type="evidence" value="ECO:0007669"/>
    <property type="project" value="UniProtKB-UniRule"/>
</dbReference>
<dbReference type="SUPFAM" id="SSF74982">
    <property type="entry name" value="Small protein B (SmpB)"/>
    <property type="match status" value="1"/>
</dbReference>
<dbReference type="InterPro" id="IPR000037">
    <property type="entry name" value="SsrA-bd_prot"/>
</dbReference>
<dbReference type="Pfam" id="PF01668">
    <property type="entry name" value="SmpB"/>
    <property type="match status" value="1"/>
</dbReference>
<evidence type="ECO:0000313" key="4">
    <source>
        <dbReference type="EMBL" id="TMQ65434.1"/>
    </source>
</evidence>
<dbReference type="EMBL" id="VBOZ01000013">
    <property type="protein sequence ID" value="TMQ65434.1"/>
    <property type="molecule type" value="Genomic_DNA"/>
</dbReference>
<dbReference type="InterPro" id="IPR020081">
    <property type="entry name" value="SsrA-bd_prot_CS"/>
</dbReference>
<name>A0A538TP97_UNCEI</name>
<dbReference type="GO" id="GO:0003723">
    <property type="term" value="F:RNA binding"/>
    <property type="evidence" value="ECO:0007669"/>
    <property type="project" value="UniProtKB-UniRule"/>
</dbReference>
<proteinExistence type="inferred from homology"/>
<organism evidence="4 5">
    <name type="scientific">Eiseniibacteriota bacterium</name>
    <dbReference type="NCBI Taxonomy" id="2212470"/>
    <lineage>
        <taxon>Bacteria</taxon>
        <taxon>Candidatus Eiseniibacteriota</taxon>
    </lineage>
</organism>
<protein>
    <recommendedName>
        <fullName evidence="3">SsrA-binding protein</fullName>
    </recommendedName>
    <alternativeName>
        <fullName evidence="3">Small protein B</fullName>
    </alternativeName>
</protein>
<comment type="caution">
    <text evidence="4">The sequence shown here is derived from an EMBL/GenBank/DDBJ whole genome shotgun (WGS) entry which is preliminary data.</text>
</comment>
<dbReference type="Proteomes" id="UP000317691">
    <property type="component" value="Unassembled WGS sequence"/>
</dbReference>
<dbReference type="InterPro" id="IPR023620">
    <property type="entry name" value="SmpB"/>
</dbReference>
<dbReference type="Gene3D" id="2.40.280.10">
    <property type="match status" value="1"/>
</dbReference>
<reference evidence="4 5" key="1">
    <citation type="journal article" date="2019" name="Nat. Microbiol.">
        <title>Mediterranean grassland soil C-N compound turnover is dependent on rainfall and depth, and is mediated by genomically divergent microorganisms.</title>
        <authorList>
            <person name="Diamond S."/>
            <person name="Andeer P.F."/>
            <person name="Li Z."/>
            <person name="Crits-Christoph A."/>
            <person name="Burstein D."/>
            <person name="Anantharaman K."/>
            <person name="Lane K.R."/>
            <person name="Thomas B.C."/>
            <person name="Pan C."/>
            <person name="Northen T.R."/>
            <person name="Banfield J.F."/>
        </authorList>
    </citation>
    <scope>NUCLEOTIDE SEQUENCE [LARGE SCALE GENOMIC DNA]</scope>
    <source>
        <strain evidence="4">WS_9</strain>
    </source>
</reference>
<comment type="function">
    <text evidence="3">Required for rescue of stalled ribosomes mediated by trans-translation. Binds to transfer-messenger RNA (tmRNA), required for stable association of tmRNA with ribosomes. tmRNA and SmpB together mimic tRNA shape, replacing the anticodon stem-loop with SmpB. tmRNA is encoded by the ssrA gene; the 2 termini fold to resemble tRNA(Ala) and it encodes a 'tag peptide', a short internal open reading frame. During trans-translation Ala-aminoacylated tmRNA acts like a tRNA, entering the A-site of stalled ribosomes, displacing the stalled mRNA. The ribosome then switches to translate the ORF on the tmRNA; the nascent peptide is terminated with the 'tag peptide' encoded by the tmRNA and targeted for degradation. The ribosome is freed to recommence translation, which seems to be the essential function of trans-translation.</text>
</comment>
<evidence type="ECO:0000256" key="1">
    <source>
        <dbReference type="ARBA" id="ARBA00022490"/>
    </source>
</evidence>
<dbReference type="GO" id="GO:0005829">
    <property type="term" value="C:cytosol"/>
    <property type="evidence" value="ECO:0007669"/>
    <property type="project" value="TreeGrafter"/>
</dbReference>
<dbReference type="GO" id="GO:0070930">
    <property type="term" value="P:trans-translation-dependent protein tagging"/>
    <property type="evidence" value="ECO:0007669"/>
    <property type="project" value="TreeGrafter"/>
</dbReference>
<dbReference type="AlphaFoldDB" id="A0A538TP97"/>
<comment type="subcellular location">
    <subcellularLocation>
        <location evidence="3">Cytoplasm</location>
    </subcellularLocation>
    <text evidence="3">The tmRNA-SmpB complex associates with stalled 70S ribosomes.</text>
</comment>
<dbReference type="PANTHER" id="PTHR30308:SF2">
    <property type="entry name" value="SSRA-BINDING PROTEIN"/>
    <property type="match status" value="1"/>
</dbReference>